<evidence type="ECO:0000313" key="2">
    <source>
        <dbReference type="EMBL" id="QUH22590.1"/>
    </source>
</evidence>
<dbReference type="EMBL" id="CP058560">
    <property type="protein sequence ID" value="QUH22590.1"/>
    <property type="molecule type" value="Genomic_DNA"/>
</dbReference>
<keyword evidence="1" id="KW-0812">Transmembrane</keyword>
<proteinExistence type="predicted"/>
<reference evidence="2" key="1">
    <citation type="submission" date="2020-07" db="EMBL/GenBank/DDBJ databases">
        <title>Methanobacterium. sp. MethCan genome.</title>
        <authorList>
            <person name="Postec A."/>
            <person name="Quemeneur M."/>
        </authorList>
    </citation>
    <scope>NUCLEOTIDE SEQUENCE</scope>
    <source>
        <strain evidence="2">MethCAN</strain>
    </source>
</reference>
<name>A0A8T8K698_9EURY</name>
<dbReference type="AlphaFoldDB" id="A0A8T8K698"/>
<keyword evidence="3" id="KW-1185">Reference proteome</keyword>
<feature type="transmembrane region" description="Helical" evidence="1">
    <location>
        <begin position="71"/>
        <end position="96"/>
    </location>
</feature>
<feature type="transmembrane region" description="Helical" evidence="1">
    <location>
        <begin position="108"/>
        <end position="132"/>
    </location>
</feature>
<organism evidence="2 3">
    <name type="scientific">Methanobacterium alkalithermotolerans</name>
    <dbReference type="NCBI Taxonomy" id="2731220"/>
    <lineage>
        <taxon>Archaea</taxon>
        <taxon>Methanobacteriati</taxon>
        <taxon>Methanobacteriota</taxon>
        <taxon>Methanomada group</taxon>
        <taxon>Methanobacteria</taxon>
        <taxon>Methanobacteriales</taxon>
        <taxon>Methanobacteriaceae</taxon>
        <taxon>Methanobacterium</taxon>
    </lineage>
</organism>
<protein>
    <submittedName>
        <fullName evidence="2">Zinc ribbon domain-containing protein</fullName>
    </submittedName>
</protein>
<feature type="transmembrane region" description="Helical" evidence="1">
    <location>
        <begin position="198"/>
        <end position="223"/>
    </location>
</feature>
<dbReference type="RefSeq" id="WP_211533534.1">
    <property type="nucleotide sequence ID" value="NZ_CP058560.1"/>
</dbReference>
<gene>
    <name evidence="2" type="ORF">HYG87_01805</name>
</gene>
<accession>A0A8T8K698</accession>
<dbReference type="KEGG" id="meme:HYG87_01805"/>
<evidence type="ECO:0000313" key="3">
    <source>
        <dbReference type="Proteomes" id="UP000681041"/>
    </source>
</evidence>
<feature type="transmembrane region" description="Helical" evidence="1">
    <location>
        <begin position="43"/>
        <end position="65"/>
    </location>
</feature>
<dbReference type="Proteomes" id="UP000681041">
    <property type="component" value="Chromosome"/>
</dbReference>
<keyword evidence="1" id="KW-0472">Membrane</keyword>
<keyword evidence="1" id="KW-1133">Transmembrane helix</keyword>
<dbReference type="GeneID" id="64819459"/>
<evidence type="ECO:0000256" key="1">
    <source>
        <dbReference type="SAM" id="Phobius"/>
    </source>
</evidence>
<sequence>MNKNECPFCQTPLSPQAEFCTSCGSQIYKTGLINRLNNSVNLYSIYLSLLGALILTLPVFLLLSLGLSSAAIPLDVVVVGTVFFLLFIAGFLNALLSTRNQREAIYSGVFLFLVLLFNLALLAALTFFAAVITASMLSSILGADSGSDFLNEGPDFMDDNSRSSLIDSDTGSSDISSTDNDLDFSGISSTSYFQFEGLFGIIKLLISLVLTLLAAPGGGVVGVRLKELLKK</sequence>